<dbReference type="Gene3D" id="1.10.260.40">
    <property type="entry name" value="lambda repressor-like DNA-binding domains"/>
    <property type="match status" value="1"/>
</dbReference>
<accession>A0ABN1UXL5</accession>
<name>A0ABN1UXL5_9ACTN</name>
<evidence type="ECO:0000259" key="2">
    <source>
        <dbReference type="PROSITE" id="PS50943"/>
    </source>
</evidence>
<keyword evidence="4" id="KW-1185">Reference proteome</keyword>
<comment type="caution">
    <text evidence="3">The sequence shown here is derived from an EMBL/GenBank/DDBJ whole genome shotgun (WGS) entry which is preliminary data.</text>
</comment>
<evidence type="ECO:0000313" key="3">
    <source>
        <dbReference type="EMBL" id="GAA1179225.1"/>
    </source>
</evidence>
<feature type="domain" description="HTH cro/C1-type" evidence="2">
    <location>
        <begin position="90"/>
        <end position="132"/>
    </location>
</feature>
<sequence length="194" mass="20591">MIRPMATDPPRSEASAFRPGDGGDPSDSRDSLATPRTSVSPDAPASSGAPASADVPASPDSADSPDFAARFRRVISVIYPRDLGRPWRDSEIAEGTGLSGTYIGNLRKGTQKPSLENAVKIAKFFGVPLDYFTDSATAQAVERDLRKIEALRDARVERIAMRAAGLPPEMQDAALTVVEQLRKAVGLPDGSPEA</sequence>
<gene>
    <name evidence="3" type="ORF">GCM10009654_40600</name>
</gene>
<dbReference type="CDD" id="cd00093">
    <property type="entry name" value="HTH_XRE"/>
    <property type="match status" value="1"/>
</dbReference>
<reference evidence="3 4" key="1">
    <citation type="journal article" date="2019" name="Int. J. Syst. Evol. Microbiol.">
        <title>The Global Catalogue of Microorganisms (GCM) 10K type strain sequencing project: providing services to taxonomists for standard genome sequencing and annotation.</title>
        <authorList>
            <consortium name="The Broad Institute Genomics Platform"/>
            <consortium name="The Broad Institute Genome Sequencing Center for Infectious Disease"/>
            <person name="Wu L."/>
            <person name="Ma J."/>
        </authorList>
    </citation>
    <scope>NUCLEOTIDE SEQUENCE [LARGE SCALE GENOMIC DNA]</scope>
    <source>
        <strain evidence="3 4">JCM 12696</strain>
    </source>
</reference>
<dbReference type="EMBL" id="BAAAKV010000036">
    <property type="protein sequence ID" value="GAA1179225.1"/>
    <property type="molecule type" value="Genomic_DNA"/>
</dbReference>
<proteinExistence type="predicted"/>
<dbReference type="SMART" id="SM00530">
    <property type="entry name" value="HTH_XRE"/>
    <property type="match status" value="1"/>
</dbReference>
<dbReference type="Pfam" id="PF01381">
    <property type="entry name" value="HTH_3"/>
    <property type="match status" value="1"/>
</dbReference>
<feature type="compositionally biased region" description="Low complexity" evidence="1">
    <location>
        <begin position="38"/>
        <end position="66"/>
    </location>
</feature>
<dbReference type="SUPFAM" id="SSF47413">
    <property type="entry name" value="lambda repressor-like DNA-binding domains"/>
    <property type="match status" value="1"/>
</dbReference>
<organism evidence="3 4">
    <name type="scientific">Streptomyces hebeiensis</name>
    <dbReference type="NCBI Taxonomy" id="229486"/>
    <lineage>
        <taxon>Bacteria</taxon>
        <taxon>Bacillati</taxon>
        <taxon>Actinomycetota</taxon>
        <taxon>Actinomycetes</taxon>
        <taxon>Kitasatosporales</taxon>
        <taxon>Streptomycetaceae</taxon>
        <taxon>Streptomyces</taxon>
    </lineage>
</organism>
<evidence type="ECO:0000256" key="1">
    <source>
        <dbReference type="SAM" id="MobiDB-lite"/>
    </source>
</evidence>
<dbReference type="PROSITE" id="PS50943">
    <property type="entry name" value="HTH_CROC1"/>
    <property type="match status" value="1"/>
</dbReference>
<feature type="region of interest" description="Disordered" evidence="1">
    <location>
        <begin position="1"/>
        <end position="66"/>
    </location>
</feature>
<evidence type="ECO:0000313" key="4">
    <source>
        <dbReference type="Proteomes" id="UP001501371"/>
    </source>
</evidence>
<protein>
    <recommendedName>
        <fullName evidence="2">HTH cro/C1-type domain-containing protein</fullName>
    </recommendedName>
</protein>
<dbReference type="InterPro" id="IPR001387">
    <property type="entry name" value="Cro/C1-type_HTH"/>
</dbReference>
<dbReference type="InterPro" id="IPR010982">
    <property type="entry name" value="Lambda_DNA-bd_dom_sf"/>
</dbReference>
<dbReference type="Proteomes" id="UP001501371">
    <property type="component" value="Unassembled WGS sequence"/>
</dbReference>